<dbReference type="AlphaFoldDB" id="A0A915JBZ1"/>
<dbReference type="SMART" id="SM00020">
    <property type="entry name" value="Tryp_SPc"/>
    <property type="match status" value="1"/>
</dbReference>
<dbReference type="WBParaSite" id="nRc.2.0.1.t23994-RA">
    <property type="protein sequence ID" value="nRc.2.0.1.t23994-RA"/>
    <property type="gene ID" value="nRc.2.0.1.g23994"/>
</dbReference>
<protein>
    <submittedName>
        <fullName evidence="3">Peptidase S1 domain-containing protein</fullName>
    </submittedName>
</protein>
<evidence type="ECO:0000259" key="1">
    <source>
        <dbReference type="SMART" id="SM00020"/>
    </source>
</evidence>
<dbReference type="GO" id="GO:0004252">
    <property type="term" value="F:serine-type endopeptidase activity"/>
    <property type="evidence" value="ECO:0007669"/>
    <property type="project" value="InterPro"/>
</dbReference>
<dbReference type="InterPro" id="IPR001254">
    <property type="entry name" value="Trypsin_dom"/>
</dbReference>
<feature type="domain" description="Peptidase S1" evidence="1">
    <location>
        <begin position="23"/>
        <end position="199"/>
    </location>
</feature>
<organism evidence="2 3">
    <name type="scientific">Romanomermis culicivorax</name>
    <name type="common">Nematode worm</name>
    <dbReference type="NCBI Taxonomy" id="13658"/>
    <lineage>
        <taxon>Eukaryota</taxon>
        <taxon>Metazoa</taxon>
        <taxon>Ecdysozoa</taxon>
        <taxon>Nematoda</taxon>
        <taxon>Enoplea</taxon>
        <taxon>Dorylaimia</taxon>
        <taxon>Mermithida</taxon>
        <taxon>Mermithoidea</taxon>
        <taxon>Mermithidae</taxon>
        <taxon>Romanomermis</taxon>
    </lineage>
</organism>
<proteinExistence type="predicted"/>
<dbReference type="Pfam" id="PF00089">
    <property type="entry name" value="Trypsin"/>
    <property type="match status" value="1"/>
</dbReference>
<dbReference type="InterPro" id="IPR043504">
    <property type="entry name" value="Peptidase_S1_PA_chymotrypsin"/>
</dbReference>
<keyword evidence="2" id="KW-1185">Reference proteome</keyword>
<accession>A0A915JBZ1</accession>
<evidence type="ECO:0000313" key="3">
    <source>
        <dbReference type="WBParaSite" id="nRc.2.0.1.t23994-RA"/>
    </source>
</evidence>
<dbReference type="Proteomes" id="UP000887565">
    <property type="component" value="Unplaced"/>
</dbReference>
<sequence length="212" mass="23859">MVLPPGLPFCSSWQTPTSSYSDRIRTDATKEHIKQEILCNSKEWILPPDQDDGSQVEIIYGTSYIRDDGTDTFVRAAQVENHPRYKDIMNGFDISLVMLAERLPLEPGRVEPIELAAGPPPDGRFCRISGFGYTKPGTEIMSRQLQSAENAIMDTDLCAAQWPNGSYGPTASLIMMGLIFCSQTNRYVSRTCRFYRYNIDRIESKVGEARCN</sequence>
<dbReference type="Gene3D" id="2.40.10.10">
    <property type="entry name" value="Trypsin-like serine proteases"/>
    <property type="match status" value="1"/>
</dbReference>
<name>A0A915JBZ1_ROMCU</name>
<reference evidence="3" key="1">
    <citation type="submission" date="2022-11" db="UniProtKB">
        <authorList>
            <consortium name="WormBaseParasite"/>
        </authorList>
    </citation>
    <scope>IDENTIFICATION</scope>
</reference>
<dbReference type="SUPFAM" id="SSF50494">
    <property type="entry name" value="Trypsin-like serine proteases"/>
    <property type="match status" value="1"/>
</dbReference>
<dbReference type="InterPro" id="IPR009003">
    <property type="entry name" value="Peptidase_S1_PA"/>
</dbReference>
<dbReference type="GO" id="GO:0006508">
    <property type="term" value="P:proteolysis"/>
    <property type="evidence" value="ECO:0007669"/>
    <property type="project" value="InterPro"/>
</dbReference>
<evidence type="ECO:0000313" key="2">
    <source>
        <dbReference type="Proteomes" id="UP000887565"/>
    </source>
</evidence>